<gene>
    <name evidence="5" type="ORF">QX233_08505</name>
</gene>
<dbReference type="InterPro" id="IPR036388">
    <property type="entry name" value="WH-like_DNA-bd_sf"/>
</dbReference>
<dbReference type="CDD" id="cd00090">
    <property type="entry name" value="HTH_ARSR"/>
    <property type="match status" value="1"/>
</dbReference>
<dbReference type="RefSeq" id="WP_214588205.1">
    <property type="nucleotide sequence ID" value="NZ_JAUHGV010000007.1"/>
</dbReference>
<evidence type="ECO:0000313" key="6">
    <source>
        <dbReference type="Proteomes" id="UP001225933"/>
    </source>
</evidence>
<dbReference type="GO" id="GO:0003677">
    <property type="term" value="F:DNA binding"/>
    <property type="evidence" value="ECO:0007669"/>
    <property type="project" value="UniProtKB-KW"/>
</dbReference>
<dbReference type="Gene3D" id="1.10.10.10">
    <property type="entry name" value="Winged helix-like DNA-binding domain superfamily/Winged helix DNA-binding domain"/>
    <property type="match status" value="1"/>
</dbReference>
<dbReference type="InterPro" id="IPR002577">
    <property type="entry name" value="HTH_HxlR"/>
</dbReference>
<dbReference type="InterPro" id="IPR036390">
    <property type="entry name" value="WH_DNA-bd_sf"/>
</dbReference>
<dbReference type="AlphaFoldDB" id="A0AAJ1VK14"/>
<accession>A0AAJ1VK14</accession>
<dbReference type="InterPro" id="IPR011991">
    <property type="entry name" value="ArsR-like_HTH"/>
</dbReference>
<name>A0AAJ1VK14_9FLAO</name>
<dbReference type="GO" id="GO:0006355">
    <property type="term" value="P:regulation of DNA-templated transcription"/>
    <property type="evidence" value="ECO:0007669"/>
    <property type="project" value="UniProtKB-ARBA"/>
</dbReference>
<organism evidence="5 6">
    <name type="scientific">Chryseobacterium gambrini</name>
    <dbReference type="NCBI Taxonomy" id="373672"/>
    <lineage>
        <taxon>Bacteria</taxon>
        <taxon>Pseudomonadati</taxon>
        <taxon>Bacteroidota</taxon>
        <taxon>Flavobacteriia</taxon>
        <taxon>Flavobacteriales</taxon>
        <taxon>Weeksellaceae</taxon>
        <taxon>Chryseobacterium group</taxon>
        <taxon>Chryseobacterium</taxon>
    </lineage>
</organism>
<dbReference type="Proteomes" id="UP001225933">
    <property type="component" value="Unassembled WGS sequence"/>
</dbReference>
<dbReference type="Pfam" id="PF01638">
    <property type="entry name" value="HxlR"/>
    <property type="match status" value="1"/>
</dbReference>
<dbReference type="SUPFAM" id="SSF46785">
    <property type="entry name" value="Winged helix' DNA-binding domain"/>
    <property type="match status" value="1"/>
</dbReference>
<dbReference type="EMBL" id="JAUHGV010000007">
    <property type="protein sequence ID" value="MDN4012496.1"/>
    <property type="molecule type" value="Genomic_DNA"/>
</dbReference>
<keyword evidence="1" id="KW-0805">Transcription regulation</keyword>
<feature type="domain" description="HTH hxlR-type" evidence="4">
    <location>
        <begin position="12"/>
        <end position="113"/>
    </location>
</feature>
<dbReference type="PANTHER" id="PTHR33204:SF29">
    <property type="entry name" value="TRANSCRIPTIONAL REGULATOR"/>
    <property type="match status" value="1"/>
</dbReference>
<keyword evidence="3" id="KW-0804">Transcription</keyword>
<protein>
    <submittedName>
        <fullName evidence="5">Winged helix-turn-helix transcriptional regulator</fullName>
    </submittedName>
</protein>
<evidence type="ECO:0000259" key="4">
    <source>
        <dbReference type="PROSITE" id="PS51118"/>
    </source>
</evidence>
<evidence type="ECO:0000313" key="5">
    <source>
        <dbReference type="EMBL" id="MDN4012496.1"/>
    </source>
</evidence>
<evidence type="ECO:0000256" key="3">
    <source>
        <dbReference type="ARBA" id="ARBA00023163"/>
    </source>
</evidence>
<sequence>MSKNIKIKGKLYPSTISLVMDLVGGKWKALILYHLKDGERRYTELKNEMDFITDMSLSLYLKQLRDDGLVSRKVYGKKPPLKVIYSLTDFGKTLIPLLEAMDNWGNLILEQQNKNI</sequence>
<evidence type="ECO:0000256" key="2">
    <source>
        <dbReference type="ARBA" id="ARBA00023125"/>
    </source>
</evidence>
<reference evidence="5" key="1">
    <citation type="submission" date="2023-06" db="EMBL/GenBank/DDBJ databases">
        <title>Two Chryseobacterium gambrini strains from China.</title>
        <authorList>
            <person name="Zeng J."/>
            <person name="Wu Y."/>
        </authorList>
    </citation>
    <scope>NUCLEOTIDE SEQUENCE</scope>
    <source>
        <strain evidence="5">SQ219</strain>
    </source>
</reference>
<comment type="caution">
    <text evidence="5">The sequence shown here is derived from an EMBL/GenBank/DDBJ whole genome shotgun (WGS) entry which is preliminary data.</text>
</comment>
<evidence type="ECO:0000256" key="1">
    <source>
        <dbReference type="ARBA" id="ARBA00023015"/>
    </source>
</evidence>
<keyword evidence="2" id="KW-0238">DNA-binding</keyword>
<dbReference type="PROSITE" id="PS51118">
    <property type="entry name" value="HTH_HXLR"/>
    <property type="match status" value="1"/>
</dbReference>
<dbReference type="PANTHER" id="PTHR33204">
    <property type="entry name" value="TRANSCRIPTIONAL REGULATOR, MARR FAMILY"/>
    <property type="match status" value="1"/>
</dbReference>
<proteinExistence type="predicted"/>